<dbReference type="GO" id="GO:0005829">
    <property type="term" value="C:cytosol"/>
    <property type="evidence" value="ECO:0007669"/>
    <property type="project" value="TreeGrafter"/>
</dbReference>
<dbReference type="Gene3D" id="3.80.10.10">
    <property type="entry name" value="Ribonuclease Inhibitor"/>
    <property type="match status" value="1"/>
</dbReference>
<feature type="region of interest" description="Disordered" evidence="4">
    <location>
        <begin position="353"/>
        <end position="380"/>
    </location>
</feature>
<reference evidence="5 6" key="1">
    <citation type="journal article" date="2018" name="Mol. Biol. Evol.">
        <title>Broad Genomic Sampling Reveals a Smut Pathogenic Ancestry of the Fungal Clade Ustilaginomycotina.</title>
        <authorList>
            <person name="Kijpornyongpan T."/>
            <person name="Mondo S.J."/>
            <person name="Barry K."/>
            <person name="Sandor L."/>
            <person name="Lee J."/>
            <person name="Lipzen A."/>
            <person name="Pangilinan J."/>
            <person name="LaButti K."/>
            <person name="Hainaut M."/>
            <person name="Henrissat B."/>
            <person name="Grigoriev I.V."/>
            <person name="Spatafora J.W."/>
            <person name="Aime M.C."/>
        </authorList>
    </citation>
    <scope>NUCLEOTIDE SEQUENCE [LARGE SCALE GENOMIC DNA]</scope>
    <source>
        <strain evidence="5 6">MCA 4186</strain>
    </source>
</reference>
<dbReference type="SUPFAM" id="SSF52047">
    <property type="entry name" value="RNI-like"/>
    <property type="match status" value="1"/>
</dbReference>
<accession>A0A316ZJX1</accession>
<dbReference type="STRING" id="58919.A0A316ZJX1"/>
<dbReference type="GeneID" id="37269158"/>
<keyword evidence="6" id="KW-1185">Reference proteome</keyword>
<feature type="region of interest" description="Disordered" evidence="4">
    <location>
        <begin position="625"/>
        <end position="672"/>
    </location>
</feature>
<dbReference type="GO" id="GO:0006913">
    <property type="term" value="P:nucleocytoplasmic transport"/>
    <property type="evidence" value="ECO:0007669"/>
    <property type="project" value="TreeGrafter"/>
</dbReference>
<dbReference type="PANTHER" id="PTHR24113">
    <property type="entry name" value="RAN GTPASE-ACTIVATING PROTEIN 1"/>
    <property type="match status" value="1"/>
</dbReference>
<dbReference type="InterPro" id="IPR027038">
    <property type="entry name" value="RanGap"/>
</dbReference>
<dbReference type="GO" id="GO:0048471">
    <property type="term" value="C:perinuclear region of cytoplasm"/>
    <property type="evidence" value="ECO:0007669"/>
    <property type="project" value="TreeGrafter"/>
</dbReference>
<evidence type="ECO:0000256" key="2">
    <source>
        <dbReference type="ARBA" id="ARBA00022614"/>
    </source>
</evidence>
<name>A0A316ZJX1_9BASI</name>
<feature type="compositionally biased region" description="Gly residues" evidence="4">
    <location>
        <begin position="633"/>
        <end position="646"/>
    </location>
</feature>
<dbReference type="GO" id="GO:0031267">
    <property type="term" value="F:small GTPase binding"/>
    <property type="evidence" value="ECO:0007669"/>
    <property type="project" value="TreeGrafter"/>
</dbReference>
<dbReference type="GO" id="GO:0005634">
    <property type="term" value="C:nucleus"/>
    <property type="evidence" value="ECO:0007669"/>
    <property type="project" value="TreeGrafter"/>
</dbReference>
<keyword evidence="2" id="KW-0433">Leucine-rich repeat</keyword>
<evidence type="ECO:0000256" key="1">
    <source>
        <dbReference type="ARBA" id="ARBA00022468"/>
    </source>
</evidence>
<dbReference type="InterPro" id="IPR001611">
    <property type="entry name" value="Leu-rich_rpt"/>
</dbReference>
<gene>
    <name evidence="5" type="ORF">FA09DRAFT_328005</name>
</gene>
<evidence type="ECO:0000256" key="3">
    <source>
        <dbReference type="ARBA" id="ARBA00022737"/>
    </source>
</evidence>
<keyword evidence="1" id="KW-0343">GTPase activation</keyword>
<dbReference type="Proteomes" id="UP000245946">
    <property type="component" value="Unassembled WGS sequence"/>
</dbReference>
<proteinExistence type="predicted"/>
<dbReference type="SMART" id="SM00368">
    <property type="entry name" value="LRR_RI"/>
    <property type="match status" value="3"/>
</dbReference>
<dbReference type="OrthoDB" id="120976at2759"/>
<keyword evidence="3" id="KW-0677">Repeat</keyword>
<evidence type="ECO:0000256" key="4">
    <source>
        <dbReference type="SAM" id="MobiDB-lite"/>
    </source>
</evidence>
<protein>
    <recommendedName>
        <fullName evidence="7">RNI-like protein</fullName>
    </recommendedName>
</protein>
<dbReference type="EMBL" id="KZ819285">
    <property type="protein sequence ID" value="PWO00594.1"/>
    <property type="molecule type" value="Genomic_DNA"/>
</dbReference>
<evidence type="ECO:0000313" key="6">
    <source>
        <dbReference type="Proteomes" id="UP000245946"/>
    </source>
</evidence>
<organism evidence="5 6">
    <name type="scientific">Tilletiopsis washingtonensis</name>
    <dbReference type="NCBI Taxonomy" id="58919"/>
    <lineage>
        <taxon>Eukaryota</taxon>
        <taxon>Fungi</taxon>
        <taxon>Dikarya</taxon>
        <taxon>Basidiomycota</taxon>
        <taxon>Ustilaginomycotina</taxon>
        <taxon>Exobasidiomycetes</taxon>
        <taxon>Entylomatales</taxon>
        <taxon>Entylomatales incertae sedis</taxon>
        <taxon>Tilletiopsis</taxon>
    </lineage>
</organism>
<sequence length="672" mass="72146">MSAMSASLSTSSSASSGTSIPIVAAPQRPATHVLSARESHPSTILERLKPYTVASLPHEAVAELDVSHTPLGDDGARTLLAWLVARRAAWPKHLLDACAAQLPANKACFDDYLNDSTNDAKQREQREHRKASRLQKMRLLGGGHELLEHAFRVPFETTPASEECSFKLRTLLLSSTELTSTALRSLAEYVRGNAALNTLELQDNDLGGDSWPLAFLARTLFFSGLRHLNLASAKLDVHDFVTFLDSLRSASLRQLHLSVALANNIPSSDARTAAAAVARLLRHRDGSSAIAEQGVGWAPQLEKLSLNGNEFTWKGVRAIVAAVLGAVPPDEAGSLDAPKPNRVLLHLELFATMSDERPSSDSEEEQGEAERGGVAHRAGRPLSISSSLRAQAQEARAAAAGDAAWIASATPGGVTPPRMGAAEAARRTPILLPGSSSRTHAEQPAEAVTQPSPRRNATPSAGELFEQITRADWRRLLGAQLWRNSSERGVVQSAALAVLVAARVLGCKSRETAPRQDPGDDDTTMEPAGFPFARLPLELRLSVLRHLDERHVLSEPQFGRIVAWASDASTIGYGCGFGLSVPRLDLPSPAERETATQSLLPTHAWDWHASLRRSAPRDWEAELLDKPKDNLGEGWGGGGGPDGTGGAKPTKKREVKPGMAAFWEMTGTETPE</sequence>
<feature type="compositionally biased region" description="Low complexity" evidence="4">
    <location>
        <begin position="1"/>
        <end position="19"/>
    </location>
</feature>
<dbReference type="Pfam" id="PF13516">
    <property type="entry name" value="LRR_6"/>
    <property type="match status" value="1"/>
</dbReference>
<dbReference type="PANTHER" id="PTHR24113:SF12">
    <property type="entry name" value="RAN GTPASE-ACTIVATING PROTEIN 1"/>
    <property type="match status" value="1"/>
</dbReference>
<dbReference type="RefSeq" id="XP_025600872.1">
    <property type="nucleotide sequence ID" value="XM_025741614.1"/>
</dbReference>
<dbReference type="GO" id="GO:0005096">
    <property type="term" value="F:GTPase activator activity"/>
    <property type="evidence" value="ECO:0007669"/>
    <property type="project" value="UniProtKB-KW"/>
</dbReference>
<dbReference type="AlphaFoldDB" id="A0A316ZJX1"/>
<feature type="compositionally biased region" description="Polar residues" evidence="4">
    <location>
        <begin position="449"/>
        <end position="459"/>
    </location>
</feature>
<evidence type="ECO:0008006" key="7">
    <source>
        <dbReference type="Google" id="ProtNLM"/>
    </source>
</evidence>
<evidence type="ECO:0000313" key="5">
    <source>
        <dbReference type="EMBL" id="PWO00594.1"/>
    </source>
</evidence>
<feature type="region of interest" description="Disordered" evidence="4">
    <location>
        <begin position="1"/>
        <end position="20"/>
    </location>
</feature>
<dbReference type="InterPro" id="IPR032675">
    <property type="entry name" value="LRR_dom_sf"/>
</dbReference>
<feature type="region of interest" description="Disordered" evidence="4">
    <location>
        <begin position="432"/>
        <end position="460"/>
    </location>
</feature>